<feature type="domain" description="PH" evidence="5">
    <location>
        <begin position="430"/>
        <end position="526"/>
    </location>
</feature>
<feature type="compositionally biased region" description="Polar residues" evidence="3">
    <location>
        <begin position="635"/>
        <end position="647"/>
    </location>
</feature>
<dbReference type="FunFam" id="2.30.29.30:FF:000286">
    <property type="entry name" value="PH-protein kinase domain containing protein"/>
    <property type="match status" value="1"/>
</dbReference>
<dbReference type="PANTHER" id="PTHR12752:SF9">
    <property type="entry name" value="KRAMER, ISOFORM I"/>
    <property type="match status" value="1"/>
</dbReference>
<evidence type="ECO:0000259" key="4">
    <source>
        <dbReference type="PROSITE" id="PS50002"/>
    </source>
</evidence>
<dbReference type="PRINTS" id="PR00452">
    <property type="entry name" value="SH3DOMAIN"/>
</dbReference>
<dbReference type="Gene3D" id="1.10.150.50">
    <property type="entry name" value="Transcription Factor, Ets-1"/>
    <property type="match status" value="1"/>
</dbReference>
<dbReference type="Gene3D" id="2.30.29.30">
    <property type="entry name" value="Pleckstrin-homology domain (PH domain)/Phosphotyrosine-binding domain (PTB)"/>
    <property type="match status" value="1"/>
</dbReference>
<dbReference type="PROSITE" id="PS50002">
    <property type="entry name" value="SH3"/>
    <property type="match status" value="1"/>
</dbReference>
<feature type="compositionally biased region" description="Basic and acidic residues" evidence="3">
    <location>
        <begin position="625"/>
        <end position="634"/>
    </location>
</feature>
<evidence type="ECO:0000259" key="6">
    <source>
        <dbReference type="PROSITE" id="PS50105"/>
    </source>
</evidence>
<gene>
    <name evidence="7" type="primary">BOI2_3</name>
    <name evidence="7" type="ORF">EC973_006178</name>
</gene>
<dbReference type="InterPro" id="IPR001849">
    <property type="entry name" value="PH_domain"/>
</dbReference>
<keyword evidence="8" id="KW-1185">Reference proteome</keyword>
<dbReference type="SUPFAM" id="SSF47769">
    <property type="entry name" value="SAM/Pointed domain"/>
    <property type="match status" value="1"/>
</dbReference>
<dbReference type="PROSITE" id="PS50003">
    <property type="entry name" value="PH_DOMAIN"/>
    <property type="match status" value="1"/>
</dbReference>
<dbReference type="Pfam" id="PF00169">
    <property type="entry name" value="PH"/>
    <property type="match status" value="1"/>
</dbReference>
<feature type="region of interest" description="Disordered" evidence="3">
    <location>
        <begin position="254"/>
        <end position="368"/>
    </location>
</feature>
<dbReference type="Gene3D" id="2.30.30.40">
    <property type="entry name" value="SH3 Domains"/>
    <property type="match status" value="1"/>
</dbReference>
<dbReference type="SMART" id="SM00326">
    <property type="entry name" value="SH3"/>
    <property type="match status" value="1"/>
</dbReference>
<organism evidence="7 8">
    <name type="scientific">Apophysomyces ossiformis</name>
    <dbReference type="NCBI Taxonomy" id="679940"/>
    <lineage>
        <taxon>Eukaryota</taxon>
        <taxon>Fungi</taxon>
        <taxon>Fungi incertae sedis</taxon>
        <taxon>Mucoromycota</taxon>
        <taxon>Mucoromycotina</taxon>
        <taxon>Mucoromycetes</taxon>
        <taxon>Mucorales</taxon>
        <taxon>Mucorineae</taxon>
        <taxon>Mucoraceae</taxon>
        <taxon>Apophysomyces</taxon>
    </lineage>
</organism>
<dbReference type="Proteomes" id="UP000605846">
    <property type="component" value="Unassembled WGS sequence"/>
</dbReference>
<name>A0A8H7BVH2_9FUNG</name>
<feature type="compositionally biased region" description="Polar residues" evidence="3">
    <location>
        <begin position="341"/>
        <end position="351"/>
    </location>
</feature>
<dbReference type="OrthoDB" id="73680at2759"/>
<evidence type="ECO:0000256" key="2">
    <source>
        <dbReference type="PROSITE-ProRule" id="PRU00192"/>
    </source>
</evidence>
<dbReference type="PROSITE" id="PS50105">
    <property type="entry name" value="SAM_DOMAIN"/>
    <property type="match status" value="1"/>
</dbReference>
<dbReference type="InterPro" id="IPR036872">
    <property type="entry name" value="CH_dom_sf"/>
</dbReference>
<dbReference type="Pfam" id="PF00018">
    <property type="entry name" value="SH3_1"/>
    <property type="match status" value="1"/>
</dbReference>
<evidence type="ECO:0000259" key="5">
    <source>
        <dbReference type="PROSITE" id="PS50003"/>
    </source>
</evidence>
<evidence type="ECO:0000313" key="8">
    <source>
        <dbReference type="Proteomes" id="UP000605846"/>
    </source>
</evidence>
<dbReference type="InterPro" id="IPR001660">
    <property type="entry name" value="SAM"/>
</dbReference>
<evidence type="ECO:0000256" key="3">
    <source>
        <dbReference type="SAM" id="MobiDB-lite"/>
    </source>
</evidence>
<dbReference type="SUPFAM" id="SSF50044">
    <property type="entry name" value="SH3-domain"/>
    <property type="match status" value="1"/>
</dbReference>
<dbReference type="EMBL" id="JABAYA010000038">
    <property type="protein sequence ID" value="KAF7728370.1"/>
    <property type="molecule type" value="Genomic_DNA"/>
</dbReference>
<proteinExistence type="predicted"/>
<feature type="region of interest" description="Disordered" evidence="3">
    <location>
        <begin position="556"/>
        <end position="678"/>
    </location>
</feature>
<feature type="region of interest" description="Disordered" evidence="3">
    <location>
        <begin position="74"/>
        <end position="121"/>
    </location>
</feature>
<feature type="domain" description="SH3" evidence="4">
    <location>
        <begin position="2"/>
        <end position="65"/>
    </location>
</feature>
<reference evidence="7" key="1">
    <citation type="submission" date="2020-01" db="EMBL/GenBank/DDBJ databases">
        <title>Genome Sequencing of Three Apophysomyces-Like Fungal Strains Confirms a Novel Fungal Genus in the Mucoromycota with divergent Burkholderia-like Endosymbiotic Bacteria.</title>
        <authorList>
            <person name="Stajich J.E."/>
            <person name="Macias A.M."/>
            <person name="Carter-House D."/>
            <person name="Lovett B."/>
            <person name="Kasson L.R."/>
            <person name="Berry K."/>
            <person name="Grigoriev I."/>
            <person name="Chang Y."/>
            <person name="Spatafora J."/>
            <person name="Kasson M.T."/>
        </authorList>
    </citation>
    <scope>NUCLEOTIDE SEQUENCE</scope>
    <source>
        <strain evidence="7">NRRL A-21654</strain>
    </source>
</reference>
<evidence type="ECO:0000313" key="7">
    <source>
        <dbReference type="EMBL" id="KAF7728370.1"/>
    </source>
</evidence>
<dbReference type="Gene3D" id="1.10.418.10">
    <property type="entry name" value="Calponin-like domain"/>
    <property type="match status" value="1"/>
</dbReference>
<dbReference type="AlphaFoldDB" id="A0A8H7BVH2"/>
<keyword evidence="1 2" id="KW-0728">SH3 domain</keyword>
<dbReference type="SUPFAM" id="SSF47576">
    <property type="entry name" value="Calponin-homology domain, CH-domain"/>
    <property type="match status" value="1"/>
</dbReference>
<dbReference type="Pfam" id="PF07647">
    <property type="entry name" value="SAM_2"/>
    <property type="match status" value="1"/>
</dbReference>
<dbReference type="InterPro" id="IPR001452">
    <property type="entry name" value="SH3_domain"/>
</dbReference>
<protein>
    <submittedName>
        <fullName evidence="7">Polar growth protein</fullName>
    </submittedName>
</protein>
<feature type="domain" description="SAM" evidence="6">
    <location>
        <begin position="163"/>
        <end position="226"/>
    </location>
</feature>
<feature type="compositionally biased region" description="Basic and acidic residues" evidence="3">
    <location>
        <begin position="331"/>
        <end position="340"/>
    </location>
</feature>
<dbReference type="CDD" id="cd09535">
    <property type="entry name" value="SAM_BOI-like_fungal"/>
    <property type="match status" value="1"/>
</dbReference>
<dbReference type="PANTHER" id="PTHR12752">
    <property type="entry name" value="PHOSPHOINOSITOL 3-PHOSPHATE-BINDING PROTEIN"/>
    <property type="match status" value="1"/>
</dbReference>
<dbReference type="CDD" id="cd00174">
    <property type="entry name" value="SH3"/>
    <property type="match status" value="1"/>
</dbReference>
<feature type="compositionally biased region" description="Acidic residues" evidence="3">
    <location>
        <begin position="582"/>
        <end position="599"/>
    </location>
</feature>
<dbReference type="InterPro" id="IPR036028">
    <property type="entry name" value="SH3-like_dom_sf"/>
</dbReference>
<dbReference type="SUPFAM" id="SSF50729">
    <property type="entry name" value="PH domain-like"/>
    <property type="match status" value="1"/>
</dbReference>
<accession>A0A8H7BVH2</accession>
<dbReference type="CDD" id="cd00014">
    <property type="entry name" value="CH_SF"/>
    <property type="match status" value="1"/>
</dbReference>
<dbReference type="SMART" id="SM00233">
    <property type="entry name" value="PH"/>
    <property type="match status" value="1"/>
</dbReference>
<dbReference type="InterPro" id="IPR011993">
    <property type="entry name" value="PH-like_dom_sf"/>
</dbReference>
<evidence type="ECO:0000256" key="1">
    <source>
        <dbReference type="ARBA" id="ARBA00022443"/>
    </source>
</evidence>
<dbReference type="SMART" id="SM00454">
    <property type="entry name" value="SAM"/>
    <property type="match status" value="1"/>
</dbReference>
<comment type="caution">
    <text evidence="7">The sequence shown here is derived from an EMBL/GenBank/DDBJ whole genome shotgun (WGS) entry which is preliminary data.</text>
</comment>
<dbReference type="InterPro" id="IPR013761">
    <property type="entry name" value="SAM/pointed_sf"/>
</dbReference>
<sequence>MAGPETVYAIHNFEAENDDEISFSAGEPVIVLEKDEGYGDGWWQGRNVRGDVGLFPMNYTSPQWHGTTMERKMDSLENSLSKMPILPPSPQLPTPSTSTSTKKSREQLPRANSLSSLSSIQSHPTCTRPVVINAPSSACKNLQRQIIASLALSDLRHRSPEEWDVDQVSIWLEAMGFGTVAANFKAQEISGDILLELTLDSLKELDVSTFGKRFKIHSAIQALREVMARQHHNRSINSAEESISTITQQHVYGRTHSPEDGRHRHSQHPKSSRYPLNDEYSVSERGSIIPTSQARQTDKVHDYGSVDSASIEYDPSQREDIPYSTDSVLLTEKHTNEKTLKQSSRTRSTSIGARHPSHSHPSSDIAPKRKTYVDAGSTHHDELKQAVGRYDIMRGSYTPTSKPQNILPVASRCSVDSISQRASFVDANVAPDMEGWLHKQSDKYKTWNKRWFVLKGPNLFYFKSPKDVRMKGIINLRGYRIISDDSIYAGKYCFKAQHERERTFYFYTEYEMDMKAWIKSLMKATISRDYKAPVLSSSTIPTVTLDMARRMKPRPPSMILYKKEHRQTSRLSPIDPRPVSPVEDEEDDEIEAYEEEEEPQPIARLTLSEDELSPSPIPKSPVEITEDRNKKDQLQDSGFNSTHQRMPSSPLYGRSSSPYYEDEEDDLRAGGVLDRPGGLRRLTEESQYTHANWTASDYVDWVNHIVDQKINDLGEFRTGEVLIELLEHLSGKEVRRPNTSRSGSASMRMLDNIVAAFKFMGREGIEVDGRYTIKDVFGGNEIKIMGMLETIRAWSHSFLNVPQDNKKASGGTFGEHEQEKLRALEDGVIAL</sequence>